<dbReference type="Proteomes" id="UP000710849">
    <property type="component" value="Unassembled WGS sequence"/>
</dbReference>
<protein>
    <submittedName>
        <fullName evidence="1">Uncharacterized protein</fullName>
    </submittedName>
</protein>
<dbReference type="GeneID" id="62145865"/>
<keyword evidence="2" id="KW-1185">Reference proteome</keyword>
<dbReference type="EMBL" id="RCSW01000004">
    <property type="protein sequence ID" value="KAF7950724.1"/>
    <property type="molecule type" value="Genomic_DNA"/>
</dbReference>
<name>A0A9P5IV54_9HELO</name>
<evidence type="ECO:0000313" key="1">
    <source>
        <dbReference type="EMBL" id="KAF7950724.1"/>
    </source>
</evidence>
<dbReference type="AlphaFoldDB" id="A0A9P5IV54"/>
<evidence type="ECO:0000313" key="2">
    <source>
        <dbReference type="Proteomes" id="UP000710849"/>
    </source>
</evidence>
<reference evidence="1 2" key="1">
    <citation type="journal article" date="2020" name="Genome Biol. Evol.">
        <title>Comparative genomics of Sclerotiniaceae.</title>
        <authorList>
            <person name="Valero Jimenez C.A."/>
            <person name="Steentjes M."/>
            <person name="Scholten O.E."/>
            <person name="Van Kan J.A.L."/>
        </authorList>
    </citation>
    <scope>NUCLEOTIDE SEQUENCE [LARGE SCALE GENOMIC DNA]</scope>
    <source>
        <strain evidence="1 2">MUCL 94</strain>
    </source>
</reference>
<sequence>MILLLLESKDLRGRSEGVPNICIIFQKDLYATNHEAVGAQSAILRAWFYVIEAQHIALVTRGGFLQYLTEDGTVSDPKKGTLKYIYFLLGQSSNNKWVLGKKILKSKNSRLQKTRQQKGPRLLK</sequence>
<proteinExistence type="predicted"/>
<gene>
    <name evidence="1" type="ORF">EAE97_002276</name>
</gene>
<organism evidence="1 2">
    <name type="scientific">Botrytis byssoidea</name>
    <dbReference type="NCBI Taxonomy" id="139641"/>
    <lineage>
        <taxon>Eukaryota</taxon>
        <taxon>Fungi</taxon>
        <taxon>Dikarya</taxon>
        <taxon>Ascomycota</taxon>
        <taxon>Pezizomycotina</taxon>
        <taxon>Leotiomycetes</taxon>
        <taxon>Helotiales</taxon>
        <taxon>Sclerotiniaceae</taxon>
        <taxon>Botrytis</taxon>
    </lineage>
</organism>
<comment type="caution">
    <text evidence="1">The sequence shown here is derived from an EMBL/GenBank/DDBJ whole genome shotgun (WGS) entry which is preliminary data.</text>
</comment>
<accession>A0A9P5IV54</accession>
<dbReference type="RefSeq" id="XP_038735993.1">
    <property type="nucleotide sequence ID" value="XM_038872787.1"/>
</dbReference>